<sequence>MFNRNQDIKKAKGDLPNWAIAEKLGIHENTLYRWLRSEMSDEKKRLVIDAINELKRELEEQKQVQNA</sequence>
<reference evidence="1" key="1">
    <citation type="submission" date="2022-05" db="EMBL/GenBank/DDBJ databases">
        <title>Genome-based reclassification of Anoxybacillus salavatliensis Cihan et al. as a later heterotypic synonym of Anoxybacillus gonensis Belduz et al. 2003.</title>
        <authorList>
            <person name="Inan Bektas K."/>
            <person name="Guler H.I."/>
            <person name="Belduz A.O."/>
            <person name="Canakci S."/>
        </authorList>
    </citation>
    <scope>NUCLEOTIDE SEQUENCE</scope>
    <source>
        <strain evidence="1">NCIMB 13933</strain>
    </source>
</reference>
<dbReference type="Proteomes" id="UP001176117">
    <property type="component" value="Unassembled WGS sequence"/>
</dbReference>
<dbReference type="SUPFAM" id="SSF46689">
    <property type="entry name" value="Homeodomain-like"/>
    <property type="match status" value="1"/>
</dbReference>
<comment type="caution">
    <text evidence="1">The sequence shown here is derived from an EMBL/GenBank/DDBJ whole genome shotgun (WGS) entry which is preliminary data.</text>
</comment>
<dbReference type="RefSeq" id="WP_035067938.1">
    <property type="nucleotide sequence ID" value="NZ_JAMOGB010000020.1"/>
</dbReference>
<evidence type="ECO:0000313" key="1">
    <source>
        <dbReference type="EMBL" id="MDO0878783.1"/>
    </source>
</evidence>
<evidence type="ECO:0000313" key="2">
    <source>
        <dbReference type="Proteomes" id="UP001176117"/>
    </source>
</evidence>
<name>A0AAW7TJ03_9BACL</name>
<dbReference type="InterPro" id="IPR009057">
    <property type="entry name" value="Homeodomain-like_sf"/>
</dbReference>
<dbReference type="EMBL" id="JAMOGB010000020">
    <property type="protein sequence ID" value="MDO0878783.1"/>
    <property type="molecule type" value="Genomic_DNA"/>
</dbReference>
<dbReference type="AlphaFoldDB" id="A0AAW7TJ03"/>
<organism evidence="1 2">
    <name type="scientific">Anoxybacillus gonensis</name>
    <dbReference type="NCBI Taxonomy" id="198467"/>
    <lineage>
        <taxon>Bacteria</taxon>
        <taxon>Bacillati</taxon>
        <taxon>Bacillota</taxon>
        <taxon>Bacilli</taxon>
        <taxon>Bacillales</taxon>
        <taxon>Anoxybacillaceae</taxon>
        <taxon>Anoxybacillus</taxon>
    </lineage>
</organism>
<proteinExistence type="predicted"/>
<keyword evidence="2" id="KW-1185">Reference proteome</keyword>
<accession>A0AAW7TJ03</accession>
<dbReference type="Gene3D" id="1.10.10.60">
    <property type="entry name" value="Homeodomain-like"/>
    <property type="match status" value="1"/>
</dbReference>
<gene>
    <name evidence="1" type="ORF">NBU54_14045</name>
</gene>
<protein>
    <submittedName>
        <fullName evidence="1">Helix-turn-helix domain-containing protein</fullName>
    </submittedName>
</protein>